<dbReference type="RefSeq" id="WP_190193783.1">
    <property type="nucleotide sequence ID" value="NZ_BMVU01000044.1"/>
</dbReference>
<accession>A0A918NWV7</accession>
<reference evidence="1" key="2">
    <citation type="submission" date="2020-09" db="EMBL/GenBank/DDBJ databases">
        <authorList>
            <person name="Sun Q."/>
            <person name="Ohkuma M."/>
        </authorList>
    </citation>
    <scope>NUCLEOTIDE SEQUENCE</scope>
    <source>
        <strain evidence="1">JCM 4790</strain>
    </source>
</reference>
<proteinExistence type="predicted"/>
<protein>
    <recommendedName>
        <fullName evidence="3">Tetratricopeptide repeat protein</fullName>
    </recommendedName>
</protein>
<dbReference type="AlphaFoldDB" id="A0A918NWV7"/>
<keyword evidence="2" id="KW-1185">Reference proteome</keyword>
<dbReference type="Proteomes" id="UP000619244">
    <property type="component" value="Unassembled WGS sequence"/>
</dbReference>
<gene>
    <name evidence="1" type="ORF">GCM10010358_63570</name>
</gene>
<evidence type="ECO:0000313" key="2">
    <source>
        <dbReference type="Proteomes" id="UP000619244"/>
    </source>
</evidence>
<evidence type="ECO:0008006" key="3">
    <source>
        <dbReference type="Google" id="ProtNLM"/>
    </source>
</evidence>
<dbReference type="EMBL" id="BMVU01000044">
    <property type="protein sequence ID" value="GGY00908.1"/>
    <property type="molecule type" value="Genomic_DNA"/>
</dbReference>
<dbReference type="Gene3D" id="1.25.40.10">
    <property type="entry name" value="Tetratricopeptide repeat domain"/>
    <property type="match status" value="1"/>
</dbReference>
<sequence>MTGTGRYYNLQEIGSVRALRTPAFELREVREDNLFAEHDRRLQELALGAPEAPAGPRTPLLLSPLVDASVEMSLDLGDDGEDLLADARTNIASGTYDVALELLDEYLHLVPGHQEARFLRAFCLFRLGGEHQTEALRILRPLRDENPAPELRDRVRELRGELRRRLTPLEITAYADTVGRDPAGALDRIGSYLELVPEEGTLSYLLALGLARVGDPEKALETAEKGAAEADTDVQNVAALARRLRLVLLTPVAEPAVRAFLSGSVRHARLLLAGVEPRWRDDPVLKDFDAYLADLGNAHRHGTAPPAPRLPDDRAENLYSLIAESETRYASELMQAGRLEEAEQVLAGLMSKIPGFRWLNFLYALCLYQLGRSPEQAAACAETARRDPTLTQAPELVKAIRGWQEAVAVNPAVEEYVSAMESVAGGASVERLTALRARLLALRARLPSLRRETRTEAGAQVVRQLDEAITDRLAEIADAVVVGDLFQDYERVMSAAGGGITSVAQADRLAASLDLLARRIKDARTKAGRGPSAREQLDGLASQVAARRAEADRVRTAVEVAGLVRRFNSLAEQRSGAPTAVQAGDFLRMRGELDGILREARRLRRGKGPLEPRDLRLLDDLIGAITKVLR</sequence>
<organism evidence="1 2">
    <name type="scientific">Streptomyces minutiscleroticus</name>
    <dbReference type="NCBI Taxonomy" id="68238"/>
    <lineage>
        <taxon>Bacteria</taxon>
        <taxon>Bacillati</taxon>
        <taxon>Actinomycetota</taxon>
        <taxon>Actinomycetes</taxon>
        <taxon>Kitasatosporales</taxon>
        <taxon>Streptomycetaceae</taxon>
        <taxon>Streptomyces</taxon>
    </lineage>
</organism>
<dbReference type="SUPFAM" id="SSF48452">
    <property type="entry name" value="TPR-like"/>
    <property type="match status" value="1"/>
</dbReference>
<name>A0A918NWV7_9ACTN</name>
<dbReference type="InterPro" id="IPR011990">
    <property type="entry name" value="TPR-like_helical_dom_sf"/>
</dbReference>
<evidence type="ECO:0000313" key="1">
    <source>
        <dbReference type="EMBL" id="GGY00908.1"/>
    </source>
</evidence>
<comment type="caution">
    <text evidence="1">The sequence shown here is derived from an EMBL/GenBank/DDBJ whole genome shotgun (WGS) entry which is preliminary data.</text>
</comment>
<reference evidence="1" key="1">
    <citation type="journal article" date="2014" name="Int. J. Syst. Evol. Microbiol.">
        <title>Complete genome sequence of Corynebacterium casei LMG S-19264T (=DSM 44701T), isolated from a smear-ripened cheese.</title>
        <authorList>
            <consortium name="US DOE Joint Genome Institute (JGI-PGF)"/>
            <person name="Walter F."/>
            <person name="Albersmeier A."/>
            <person name="Kalinowski J."/>
            <person name="Ruckert C."/>
        </authorList>
    </citation>
    <scope>NUCLEOTIDE SEQUENCE</scope>
    <source>
        <strain evidence="1">JCM 4790</strain>
    </source>
</reference>